<gene>
    <name evidence="2" type="ORF">HMPREF9723_00225</name>
</gene>
<dbReference type="Proteomes" id="UP000011701">
    <property type="component" value="Chromosome"/>
</dbReference>
<organism evidence="2">
    <name type="scientific">Treponema denticola OTK</name>
    <dbReference type="NCBI Taxonomy" id="999434"/>
    <lineage>
        <taxon>Bacteria</taxon>
        <taxon>Pseudomonadati</taxon>
        <taxon>Spirochaetota</taxon>
        <taxon>Spirochaetia</taxon>
        <taxon>Spirochaetales</taxon>
        <taxon>Treponemataceae</taxon>
        <taxon>Treponema</taxon>
    </lineage>
</organism>
<reference evidence="2" key="1">
    <citation type="submission" date="2012-01" db="EMBL/GenBank/DDBJ databases">
        <title>The Genome Sequence of Treponema denticola OTK.</title>
        <authorList>
            <consortium name="The Broad Institute Genome Sequencing Platform"/>
            <person name="Earl A."/>
            <person name="Ward D."/>
            <person name="Feldgarden M."/>
            <person name="Gevers D."/>
            <person name="Blanton J.M."/>
            <person name="Fenno C.J."/>
            <person name="Baranova O.V."/>
            <person name="Mathney J."/>
            <person name="Dewhirst F.E."/>
            <person name="Izard J."/>
            <person name="Young S.K."/>
            <person name="Zeng Q."/>
            <person name="Gargeya S."/>
            <person name="Fitzgerald M."/>
            <person name="Haas B."/>
            <person name="Abouelleil A."/>
            <person name="Alvarado L."/>
            <person name="Arachchi H.M."/>
            <person name="Berlin A."/>
            <person name="Chapman S.B."/>
            <person name="Gearin G."/>
            <person name="Goldberg J."/>
            <person name="Griggs A."/>
            <person name="Gujja S."/>
            <person name="Hansen M."/>
            <person name="Heiman D."/>
            <person name="Howarth C."/>
            <person name="Larimer J."/>
            <person name="Lui A."/>
            <person name="MacDonald P.J.P."/>
            <person name="McCowen C."/>
            <person name="Montmayeur A."/>
            <person name="Murphy C."/>
            <person name="Neiman D."/>
            <person name="Pearson M."/>
            <person name="Priest M."/>
            <person name="Roberts A."/>
            <person name="Saif S."/>
            <person name="Shea T."/>
            <person name="Sisk P."/>
            <person name="Stolte C."/>
            <person name="Sykes S."/>
            <person name="Wortman J."/>
            <person name="Nusbaum C."/>
            <person name="Birren B."/>
        </authorList>
    </citation>
    <scope>NUCLEOTIDE SEQUENCE [LARGE SCALE GENOMIC DNA]</scope>
    <source>
        <strain evidence="2">OTK</strain>
    </source>
</reference>
<dbReference type="AlphaFoldDB" id="A0A0F6MSW5"/>
<comment type="caution">
    <text evidence="2">The sequence shown here is derived from an EMBL/GenBank/DDBJ whole genome shotgun (WGS) entry which is preliminary data.</text>
</comment>
<dbReference type="PATRIC" id="fig|999434.4.peg.235"/>
<evidence type="ECO:0000259" key="1">
    <source>
        <dbReference type="Pfam" id="PF00912"/>
    </source>
</evidence>
<accession>A0A0F6MSW5</accession>
<evidence type="ECO:0000313" key="2">
    <source>
        <dbReference type="EMBL" id="EMB24537.1"/>
    </source>
</evidence>
<feature type="domain" description="Glycosyl transferase family 51" evidence="1">
    <location>
        <begin position="83"/>
        <end position="150"/>
    </location>
</feature>
<sequence>MAIASYIINKKREYEFTNYFFLIYDAFTSNNKIALVVASTYLNDFKSDDFKKQLSINRNIIELATKRYIMKKIDSKICYNYVFSRLYFGNGKYGLIDAAKCYYNKKYSELSEKEFISLCLLLTNPVIYDFTNEEIKQYSEEKVNHIYKKLKKHLTPASTLTLRTSRKCRLSECYTHSLLSWF</sequence>
<dbReference type="InterPro" id="IPR023346">
    <property type="entry name" value="Lysozyme-like_dom_sf"/>
</dbReference>
<name>A0A0F6MSW5_TREDN</name>
<dbReference type="SUPFAM" id="SSF53955">
    <property type="entry name" value="Lysozyme-like"/>
    <property type="match status" value="1"/>
</dbReference>
<dbReference type="RefSeq" id="WP_002690300.1">
    <property type="nucleotide sequence ID" value="NZ_CM001797.1"/>
</dbReference>
<dbReference type="Pfam" id="PF00912">
    <property type="entry name" value="Transgly"/>
    <property type="match status" value="1"/>
</dbReference>
<dbReference type="EMBL" id="AGDY01000002">
    <property type="protein sequence ID" value="EMB24537.1"/>
    <property type="molecule type" value="Genomic_DNA"/>
</dbReference>
<proteinExistence type="predicted"/>
<protein>
    <recommendedName>
        <fullName evidence="1">Glycosyl transferase family 51 domain-containing protein</fullName>
    </recommendedName>
</protein>
<dbReference type="InterPro" id="IPR001264">
    <property type="entry name" value="Glyco_trans_51"/>
</dbReference>
<dbReference type="HOGENOM" id="CLU_112491_0_0_12"/>
<dbReference type="InterPro" id="IPR036950">
    <property type="entry name" value="PBP_transglycosylase"/>
</dbReference>
<dbReference type="Gene3D" id="1.10.3810.10">
    <property type="entry name" value="Biosynthetic peptidoglycan transglycosylase-like"/>
    <property type="match status" value="1"/>
</dbReference>